<dbReference type="eggNOG" id="COG0456">
    <property type="taxonomic scope" value="Bacteria"/>
</dbReference>
<evidence type="ECO:0000259" key="1">
    <source>
        <dbReference type="PROSITE" id="PS51186"/>
    </source>
</evidence>
<accession>A5FL85</accession>
<dbReference type="InterPro" id="IPR016181">
    <property type="entry name" value="Acyl_CoA_acyltransferase"/>
</dbReference>
<dbReference type="InterPro" id="IPR000182">
    <property type="entry name" value="GNAT_dom"/>
</dbReference>
<protein>
    <recommendedName>
        <fullName evidence="1">N-acetyltransferase domain-containing protein</fullName>
    </recommendedName>
</protein>
<evidence type="ECO:0000313" key="3">
    <source>
        <dbReference type="Proteomes" id="UP000006694"/>
    </source>
</evidence>
<dbReference type="PROSITE" id="PS51186">
    <property type="entry name" value="GNAT"/>
    <property type="match status" value="1"/>
</dbReference>
<keyword evidence="3" id="KW-1185">Reference proteome</keyword>
<dbReference type="GeneID" id="31763877"/>
<dbReference type="HOGENOM" id="CLU_1665718_0_0_10"/>
<dbReference type="KEGG" id="fjo:Fjoh_1002"/>
<dbReference type="EMBL" id="CP000685">
    <property type="protein sequence ID" value="ABQ04035.1"/>
    <property type="molecule type" value="Genomic_DNA"/>
</dbReference>
<dbReference type="STRING" id="376686.Fjoh_1002"/>
<dbReference type="Gene3D" id="3.40.630.30">
    <property type="match status" value="1"/>
</dbReference>
<sequence length="155" mass="18401">MKVVRIENLSLEEKKVLMHLRNNAFPIQFGHAVFEEFDLYLDSLIEVKHYLLKDENQIGGWAFTFFRDQEVWFSIMINNQIQGKGNGTKLIEELKRNNFNLNGWVIDHENDIMQNGEVYKSPLLFYIKNGFSVYQNTRIENEKIKAVKINWTNNK</sequence>
<dbReference type="GO" id="GO:0016747">
    <property type="term" value="F:acyltransferase activity, transferring groups other than amino-acyl groups"/>
    <property type="evidence" value="ECO:0007669"/>
    <property type="project" value="InterPro"/>
</dbReference>
<reference evidence="2 3" key="1">
    <citation type="journal article" date="2009" name="Appl. Environ. Microbiol.">
        <title>Novel features of the polysaccharide-digesting gliding bacterium Flavobacterium johnsoniae as revealed by genome sequence analysis.</title>
        <authorList>
            <person name="McBride M.J."/>
            <person name="Xie G."/>
            <person name="Martens E.C."/>
            <person name="Lapidus A."/>
            <person name="Henrissat B."/>
            <person name="Rhodes R.G."/>
            <person name="Goltsman E."/>
            <person name="Wang W."/>
            <person name="Xu J."/>
            <person name="Hunnicutt D.W."/>
            <person name="Staroscik A.M."/>
            <person name="Hoover T.R."/>
            <person name="Cheng Y.Q."/>
            <person name="Stein J.L."/>
        </authorList>
    </citation>
    <scope>NUCLEOTIDE SEQUENCE [LARGE SCALE GENOMIC DNA]</scope>
    <source>
        <strain evidence="3">ATCC 17061 / DSM 2064 / JCM 8514 / BCRC 14874 / CCUG 350202 / NBRC 14942 / NCIMB 11054 / UW101</strain>
    </source>
</reference>
<proteinExistence type="predicted"/>
<evidence type="ECO:0000313" key="2">
    <source>
        <dbReference type="EMBL" id="ABQ04035.1"/>
    </source>
</evidence>
<dbReference type="AlphaFoldDB" id="A5FL85"/>
<dbReference type="OrthoDB" id="1073140at2"/>
<feature type="domain" description="N-acetyltransferase" evidence="1">
    <location>
        <begin position="4"/>
        <end position="150"/>
    </location>
</feature>
<dbReference type="RefSeq" id="WP_012023088.1">
    <property type="nucleotide sequence ID" value="NC_009441.1"/>
</dbReference>
<organism evidence="2 3">
    <name type="scientific">Flavobacterium johnsoniae (strain ATCC 17061 / DSM 2064 / JCM 8514 / BCRC 14874 / CCUG 350202 / NBRC 14942 / NCIMB 11054 / UW101)</name>
    <name type="common">Cytophaga johnsonae</name>
    <dbReference type="NCBI Taxonomy" id="376686"/>
    <lineage>
        <taxon>Bacteria</taxon>
        <taxon>Pseudomonadati</taxon>
        <taxon>Bacteroidota</taxon>
        <taxon>Flavobacteriia</taxon>
        <taxon>Flavobacteriales</taxon>
        <taxon>Flavobacteriaceae</taxon>
        <taxon>Flavobacterium</taxon>
    </lineage>
</organism>
<gene>
    <name evidence="2" type="ordered locus">Fjoh_1002</name>
</gene>
<name>A5FL85_FLAJ1</name>
<dbReference type="SUPFAM" id="SSF55729">
    <property type="entry name" value="Acyl-CoA N-acyltransferases (Nat)"/>
    <property type="match status" value="1"/>
</dbReference>
<dbReference type="Proteomes" id="UP000006694">
    <property type="component" value="Chromosome"/>
</dbReference>